<dbReference type="Proteomes" id="UP000019243">
    <property type="component" value="Unassembled WGS sequence"/>
</dbReference>
<keyword evidence="1" id="KW-1133">Transmembrane helix</keyword>
<dbReference type="AlphaFoldDB" id="W7D8A1"/>
<organism evidence="2 3">
    <name type="scientific">Brochothrix campestris FSL F6-1037</name>
    <dbReference type="NCBI Taxonomy" id="1265861"/>
    <lineage>
        <taxon>Bacteria</taxon>
        <taxon>Bacillati</taxon>
        <taxon>Bacillota</taxon>
        <taxon>Bacilli</taxon>
        <taxon>Bacillales</taxon>
        <taxon>Listeriaceae</taxon>
        <taxon>Brochothrix</taxon>
    </lineage>
</organism>
<name>W7D8A1_9LIST</name>
<keyword evidence="1" id="KW-0812">Transmembrane</keyword>
<sequence length="64" mass="6978">MEAPSILAVTSAVFVYCDLEKSVFVLYVMKIRSFVSRKGILKVLLSIHSTSTCSSIEAVAVLEP</sequence>
<evidence type="ECO:0000256" key="1">
    <source>
        <dbReference type="SAM" id="Phobius"/>
    </source>
</evidence>
<protein>
    <submittedName>
        <fullName evidence="2">Uncharacterized protein</fullName>
    </submittedName>
</protein>
<evidence type="ECO:0000313" key="3">
    <source>
        <dbReference type="Proteomes" id="UP000019243"/>
    </source>
</evidence>
<keyword evidence="3" id="KW-1185">Reference proteome</keyword>
<gene>
    <name evidence="2" type="ORF">BCAMP_03230</name>
</gene>
<evidence type="ECO:0000313" key="2">
    <source>
        <dbReference type="EMBL" id="EUJ41658.1"/>
    </source>
</evidence>
<proteinExistence type="predicted"/>
<keyword evidence="1" id="KW-0472">Membrane</keyword>
<feature type="transmembrane region" description="Helical" evidence="1">
    <location>
        <begin position="6"/>
        <end position="28"/>
    </location>
</feature>
<accession>W7D8A1</accession>
<reference evidence="2 3" key="1">
    <citation type="submission" date="2012-12" db="EMBL/GenBank/DDBJ databases">
        <title>Novel taxa of Listeriaceae from agricultural environments in the United States.</title>
        <authorList>
            <person name="den Bakker H.C."/>
            <person name="Allred A."/>
            <person name="Warchocki S."/>
            <person name="Wright E.M."/>
            <person name="Burrell A."/>
            <person name="Nightingale K.K."/>
            <person name="Kephart D."/>
            <person name="Wiedmann M."/>
        </authorList>
    </citation>
    <scope>NUCLEOTIDE SEQUENCE [LARGE SCALE GENOMIC DNA]</scope>
    <source>
        <strain evidence="2 3">FSL F6-1037</strain>
    </source>
</reference>
<comment type="caution">
    <text evidence="2">The sequence shown here is derived from an EMBL/GenBank/DDBJ whole genome shotgun (WGS) entry which is preliminary data.</text>
</comment>
<dbReference type="EMBL" id="AODH01000010">
    <property type="protein sequence ID" value="EUJ41658.1"/>
    <property type="molecule type" value="Genomic_DNA"/>
</dbReference>